<dbReference type="AlphaFoldDB" id="A0A559IEF7"/>
<evidence type="ECO:0000313" key="1">
    <source>
        <dbReference type="EMBL" id="TVX86041.1"/>
    </source>
</evidence>
<organism evidence="1 2">
    <name type="scientific">Paenibacillus agilis</name>
    <dbReference type="NCBI Taxonomy" id="3020863"/>
    <lineage>
        <taxon>Bacteria</taxon>
        <taxon>Bacillati</taxon>
        <taxon>Bacillota</taxon>
        <taxon>Bacilli</taxon>
        <taxon>Bacillales</taxon>
        <taxon>Paenibacillaceae</taxon>
        <taxon>Paenibacillus</taxon>
    </lineage>
</organism>
<proteinExistence type="predicted"/>
<evidence type="ECO:0000313" key="2">
    <source>
        <dbReference type="Proteomes" id="UP000318102"/>
    </source>
</evidence>
<dbReference type="EMBL" id="VNJK01000006">
    <property type="protein sequence ID" value="TVX86041.1"/>
    <property type="molecule type" value="Genomic_DNA"/>
</dbReference>
<reference evidence="1 2" key="1">
    <citation type="submission" date="2019-07" db="EMBL/GenBank/DDBJ databases">
        <authorList>
            <person name="Kim J."/>
        </authorList>
    </citation>
    <scope>NUCLEOTIDE SEQUENCE [LARGE SCALE GENOMIC DNA]</scope>
    <source>
        <strain evidence="1 2">N4</strain>
    </source>
</reference>
<dbReference type="Proteomes" id="UP000318102">
    <property type="component" value="Unassembled WGS sequence"/>
</dbReference>
<comment type="caution">
    <text evidence="1">The sequence shown here is derived from an EMBL/GenBank/DDBJ whole genome shotgun (WGS) entry which is preliminary data.</text>
</comment>
<protein>
    <submittedName>
        <fullName evidence="1">Uncharacterized protein</fullName>
    </submittedName>
</protein>
<dbReference type="RefSeq" id="WP_144994822.1">
    <property type="nucleotide sequence ID" value="NZ_VNJK01000006.1"/>
</dbReference>
<sequence>MREPKFNIGQQYETMGKHPKVCTITDIHKTYNSNGEMVKLRYVSEHEFCGQMLKDDDVVETTIARGLINN</sequence>
<gene>
    <name evidence="1" type="ORF">FPZ44_24165</name>
</gene>
<dbReference type="OrthoDB" id="9909769at2"/>
<accession>A0A559IEF7</accession>
<keyword evidence="2" id="KW-1185">Reference proteome</keyword>
<name>A0A559IEF7_9BACL</name>